<dbReference type="InterPro" id="IPR029058">
    <property type="entry name" value="AB_hydrolase_fold"/>
</dbReference>
<dbReference type="Gene3D" id="3.40.50.1820">
    <property type="entry name" value="alpha/beta hydrolase"/>
    <property type="match status" value="1"/>
</dbReference>
<dbReference type="PROSITE" id="PS51318">
    <property type="entry name" value="TAT"/>
    <property type="match status" value="1"/>
</dbReference>
<keyword evidence="3" id="KW-1185">Reference proteome</keyword>
<reference evidence="3" key="1">
    <citation type="submission" date="2019-06" db="EMBL/GenBank/DDBJ databases">
        <title>Gordonia isolated from sludge of a wastewater treatment plant.</title>
        <authorList>
            <person name="Tamura T."/>
            <person name="Aoyama K."/>
            <person name="Kang Y."/>
            <person name="Saito S."/>
            <person name="Akiyama N."/>
            <person name="Yazawa K."/>
            <person name="Gonoi T."/>
            <person name="Mikami Y."/>
        </authorList>
    </citation>
    <scope>NUCLEOTIDE SEQUENCE [LARGE SCALE GENOMIC DNA]</scope>
    <source>
        <strain evidence="3">NBRC 107697</strain>
    </source>
</reference>
<organism evidence="2 3">
    <name type="scientific">Gordonia crocea</name>
    <dbReference type="NCBI Taxonomy" id="589162"/>
    <lineage>
        <taxon>Bacteria</taxon>
        <taxon>Bacillati</taxon>
        <taxon>Actinomycetota</taxon>
        <taxon>Actinomycetes</taxon>
        <taxon>Mycobacteriales</taxon>
        <taxon>Gordoniaceae</taxon>
        <taxon>Gordonia</taxon>
    </lineage>
</organism>
<evidence type="ECO:0000313" key="3">
    <source>
        <dbReference type="Proteomes" id="UP000444980"/>
    </source>
</evidence>
<keyword evidence="1" id="KW-1133">Transmembrane helix</keyword>
<dbReference type="InterPro" id="IPR053228">
    <property type="entry name" value="Stereospecific_Lipase"/>
</dbReference>
<dbReference type="Pfam" id="PF01674">
    <property type="entry name" value="Lipase_2"/>
    <property type="match status" value="1"/>
</dbReference>
<dbReference type="InterPro" id="IPR002918">
    <property type="entry name" value="Lipase_EstA/Esterase_EstB"/>
</dbReference>
<dbReference type="AlphaFoldDB" id="A0A7M3SV82"/>
<dbReference type="PANTHER" id="PTHR37574:SF1">
    <property type="entry name" value="LIPASE B"/>
    <property type="match status" value="1"/>
</dbReference>
<proteinExistence type="predicted"/>
<keyword evidence="1" id="KW-0472">Membrane</keyword>
<dbReference type="InterPro" id="IPR006311">
    <property type="entry name" value="TAT_signal"/>
</dbReference>
<evidence type="ECO:0000313" key="2">
    <source>
        <dbReference type="EMBL" id="GED96556.1"/>
    </source>
</evidence>
<dbReference type="GO" id="GO:0016787">
    <property type="term" value="F:hydrolase activity"/>
    <property type="evidence" value="ECO:0007669"/>
    <property type="project" value="InterPro"/>
</dbReference>
<dbReference type="Proteomes" id="UP000444980">
    <property type="component" value="Unassembled WGS sequence"/>
</dbReference>
<name>A0A7M3SV82_9ACTN</name>
<protein>
    <submittedName>
        <fullName evidence="2">Lipase</fullName>
    </submittedName>
</protein>
<sequence>MEKHRESSCRRGLLRGAVVAVLVGMAVAVGGAPAATAAPHYPENFNFFAGIPDELTHPGGSLPGTNKPVCRPSPQHPRPVVLVHGTGGGQQTNWGAYGALLANRGFCVYALTYGALPLPWPFTAVGGMLPIEQSARQLKVFIDSVLKRTGAQTVDLVGHSQGTLMPGYYLKYLGGAKKVTKYVSLAPLWQGTMGSMMVPISKFMGALGVQDRWVPLCQACSQMLPGAAFMDKLWRGGSPYVTGIEYTNISTRYDELVVPATSGQLPARRKGEKVRNIVVQDTCASDYSDHMAIAGSRRAAYLVLNALDPAHPVRVPCMVVPPFTG</sequence>
<dbReference type="GO" id="GO:0016042">
    <property type="term" value="P:lipid catabolic process"/>
    <property type="evidence" value="ECO:0007669"/>
    <property type="project" value="InterPro"/>
</dbReference>
<dbReference type="EMBL" id="BJOU01000001">
    <property type="protein sequence ID" value="GED96556.1"/>
    <property type="molecule type" value="Genomic_DNA"/>
</dbReference>
<evidence type="ECO:0000256" key="1">
    <source>
        <dbReference type="SAM" id="Phobius"/>
    </source>
</evidence>
<gene>
    <name evidence="2" type="ORF">nbrc107697_05950</name>
</gene>
<feature type="transmembrane region" description="Helical" evidence="1">
    <location>
        <begin position="12"/>
        <end position="35"/>
    </location>
</feature>
<comment type="caution">
    <text evidence="2">The sequence shown here is derived from an EMBL/GenBank/DDBJ whole genome shotgun (WGS) entry which is preliminary data.</text>
</comment>
<accession>A0A7M3SV82</accession>
<dbReference type="PANTHER" id="PTHR37574">
    <property type="entry name" value="LIPASE B"/>
    <property type="match status" value="1"/>
</dbReference>
<dbReference type="SUPFAM" id="SSF53474">
    <property type="entry name" value="alpha/beta-Hydrolases"/>
    <property type="match status" value="1"/>
</dbReference>
<keyword evidence="1" id="KW-0812">Transmembrane</keyword>